<sequence>MWRRIVSSHLETLAIDVVADSPRRLTALCGGLASEIEIACSAFSDLNSEWSFGACRGGVWDLDYASLRAIADKLGALLLCDMPHISGLISAQGNFMDATIPQGHYLWNFQPRLRQDVWYYMSDFQVIIPPNQVRYSTLPLQVRFMRHTTMWPVRSKSWSNFWNFVWPDAVRNAHEDDKNSVSDAMGVISAVSNIGRFPYVCRRGETDYEARYVCFKIVNNVGETIKCVAVGKWCEFFVKTWSQKISGINYNYDKIVAVLRFWRISSYCGNNVLMSEYGCSRLYIDPIFYELDIPSYLRSFDDGSSDEEDVMMEMVAEN</sequence>
<dbReference type="AlphaFoldDB" id="A0A8T1Z1N8"/>
<protein>
    <submittedName>
        <fullName evidence="1">Serine hydroxymethyltransferase-like domain</fullName>
    </submittedName>
</protein>
<accession>A0A8T1Z1N8</accession>
<name>A0A8T1Z1N8_9BRAS</name>
<comment type="caution">
    <text evidence="1">The sequence shown here is derived from an EMBL/GenBank/DDBJ whole genome shotgun (WGS) entry which is preliminary data.</text>
</comment>
<keyword evidence="2" id="KW-1185">Reference proteome</keyword>
<organism evidence="1 2">
    <name type="scientific">Arabidopsis thaliana x Arabidopsis arenosa</name>
    <dbReference type="NCBI Taxonomy" id="1240361"/>
    <lineage>
        <taxon>Eukaryota</taxon>
        <taxon>Viridiplantae</taxon>
        <taxon>Streptophyta</taxon>
        <taxon>Embryophyta</taxon>
        <taxon>Tracheophyta</taxon>
        <taxon>Spermatophyta</taxon>
        <taxon>Magnoliopsida</taxon>
        <taxon>eudicotyledons</taxon>
        <taxon>Gunneridae</taxon>
        <taxon>Pentapetalae</taxon>
        <taxon>rosids</taxon>
        <taxon>malvids</taxon>
        <taxon>Brassicales</taxon>
        <taxon>Brassicaceae</taxon>
        <taxon>Camelineae</taxon>
        <taxon>Arabidopsis</taxon>
    </lineage>
</organism>
<evidence type="ECO:0000313" key="1">
    <source>
        <dbReference type="EMBL" id="KAG7552760.1"/>
    </source>
</evidence>
<proteinExistence type="predicted"/>
<gene>
    <name evidence="1" type="ORF">ISN45_Aa06g033460</name>
</gene>
<evidence type="ECO:0000313" key="2">
    <source>
        <dbReference type="Proteomes" id="UP000694240"/>
    </source>
</evidence>
<dbReference type="CDD" id="cd04481">
    <property type="entry name" value="RPA1_DBD_B_like"/>
    <property type="match status" value="1"/>
</dbReference>
<dbReference type="EMBL" id="JAEFBK010000011">
    <property type="protein sequence ID" value="KAG7552760.1"/>
    <property type="molecule type" value="Genomic_DNA"/>
</dbReference>
<dbReference type="Proteomes" id="UP000694240">
    <property type="component" value="Chromosome 11"/>
</dbReference>
<reference evidence="1 2" key="1">
    <citation type="submission" date="2020-12" db="EMBL/GenBank/DDBJ databases">
        <title>Concerted genomic and epigenomic changes stabilize Arabidopsis allopolyploids.</title>
        <authorList>
            <person name="Chen Z."/>
        </authorList>
    </citation>
    <scope>NUCLEOTIDE SEQUENCE [LARGE SCALE GENOMIC DNA]</scope>
    <source>
        <strain evidence="1">Allo738</strain>
        <tissue evidence="1">Leaf</tissue>
    </source>
</reference>